<keyword evidence="3" id="KW-1185">Reference proteome</keyword>
<proteinExistence type="predicted"/>
<keyword evidence="1" id="KW-0472">Membrane</keyword>
<protein>
    <submittedName>
        <fullName evidence="2">Uncharacterized protein</fullName>
    </submittedName>
</protein>
<evidence type="ECO:0000313" key="2">
    <source>
        <dbReference type="EMBL" id="THE12813.1"/>
    </source>
</evidence>
<dbReference type="RefSeq" id="WP_136379384.1">
    <property type="nucleotide sequence ID" value="NZ_SLUB01000013.1"/>
</dbReference>
<feature type="transmembrane region" description="Helical" evidence="1">
    <location>
        <begin position="6"/>
        <end position="26"/>
    </location>
</feature>
<dbReference type="AlphaFoldDB" id="A0A4V3V7U7"/>
<evidence type="ECO:0000313" key="3">
    <source>
        <dbReference type="Proteomes" id="UP000306477"/>
    </source>
</evidence>
<sequence>MTVIGTVLPFIILLFILAFVFLTIFFGKKYTGAKLTKLLLGTYFMILAVAVIVYYCLPKSTIDTAESPDLSFEQIHQAIEQETFENVEAIKEKERWNIPFDQANLNIQYLDNINMYTIFDRKENDDQTIEIIYYVANTQFNGYDFYDEIPTPTFSIQGNSLIANPAMEHEVKLHSFHNDFVISQFRGGGITDEFDRRFNGEKPLNYDFLIIRVPKNLELTGSEFVNFLGEQ</sequence>
<accession>A0A4V3V7U7</accession>
<organism evidence="2 3">
    <name type="scientific">Bacillus timonensis</name>
    <dbReference type="NCBI Taxonomy" id="1033734"/>
    <lineage>
        <taxon>Bacteria</taxon>
        <taxon>Bacillati</taxon>
        <taxon>Bacillota</taxon>
        <taxon>Bacilli</taxon>
        <taxon>Bacillales</taxon>
        <taxon>Bacillaceae</taxon>
        <taxon>Bacillus</taxon>
    </lineage>
</organism>
<comment type="caution">
    <text evidence="2">The sequence shown here is derived from an EMBL/GenBank/DDBJ whole genome shotgun (WGS) entry which is preliminary data.</text>
</comment>
<keyword evidence="1" id="KW-0812">Transmembrane</keyword>
<gene>
    <name evidence="2" type="ORF">E1I69_09545</name>
</gene>
<dbReference type="Proteomes" id="UP000306477">
    <property type="component" value="Unassembled WGS sequence"/>
</dbReference>
<feature type="transmembrane region" description="Helical" evidence="1">
    <location>
        <begin position="38"/>
        <end position="55"/>
    </location>
</feature>
<dbReference type="OrthoDB" id="2841959at2"/>
<reference evidence="2 3" key="1">
    <citation type="journal article" date="2019" name="Indoor Air">
        <title>Impacts of indoor surface finishes on bacterial viability.</title>
        <authorList>
            <person name="Hu J."/>
            <person name="Maamar S.B."/>
            <person name="Glawe A.J."/>
            <person name="Gottel N."/>
            <person name="Gilbert J.A."/>
            <person name="Hartmann E.M."/>
        </authorList>
    </citation>
    <scope>NUCLEOTIDE SEQUENCE [LARGE SCALE GENOMIC DNA]</scope>
    <source>
        <strain evidence="2 3">AF060A6</strain>
    </source>
</reference>
<keyword evidence="1" id="KW-1133">Transmembrane helix</keyword>
<evidence type="ECO:0000256" key="1">
    <source>
        <dbReference type="SAM" id="Phobius"/>
    </source>
</evidence>
<name>A0A4V3V7U7_9BACI</name>
<dbReference type="EMBL" id="SLUB01000013">
    <property type="protein sequence ID" value="THE12813.1"/>
    <property type="molecule type" value="Genomic_DNA"/>
</dbReference>